<keyword evidence="1" id="KW-1133">Transmembrane helix</keyword>
<dbReference type="Pfam" id="PF04657">
    <property type="entry name" value="DMT_YdcZ"/>
    <property type="match status" value="1"/>
</dbReference>
<dbReference type="EMBL" id="CYZV01000018">
    <property type="protein sequence ID" value="CUO25317.1"/>
    <property type="molecule type" value="Genomic_DNA"/>
</dbReference>
<feature type="transmembrane region" description="Helical" evidence="1">
    <location>
        <begin position="35"/>
        <end position="56"/>
    </location>
</feature>
<dbReference type="SUPFAM" id="SSF103473">
    <property type="entry name" value="MFS general substrate transporter"/>
    <property type="match status" value="1"/>
</dbReference>
<evidence type="ECO:0000313" key="3">
    <source>
        <dbReference type="Proteomes" id="UP000095558"/>
    </source>
</evidence>
<dbReference type="GeneID" id="83010825"/>
<organism evidence="2 3">
    <name type="scientific">Clostridium disporicum</name>
    <dbReference type="NCBI Taxonomy" id="84024"/>
    <lineage>
        <taxon>Bacteria</taxon>
        <taxon>Bacillati</taxon>
        <taxon>Bacillota</taxon>
        <taxon>Clostridia</taxon>
        <taxon>Eubacteriales</taxon>
        <taxon>Clostridiaceae</taxon>
        <taxon>Clostridium</taxon>
    </lineage>
</organism>
<dbReference type="InterPro" id="IPR036259">
    <property type="entry name" value="MFS_trans_sf"/>
</dbReference>
<gene>
    <name evidence="2" type="ORF">ERS852470_01830</name>
</gene>
<accession>A0A174GJ42</accession>
<keyword evidence="1" id="KW-0472">Membrane</keyword>
<proteinExistence type="predicted"/>
<dbReference type="GO" id="GO:0005886">
    <property type="term" value="C:plasma membrane"/>
    <property type="evidence" value="ECO:0007669"/>
    <property type="project" value="TreeGrafter"/>
</dbReference>
<feature type="transmembrane region" description="Helical" evidence="1">
    <location>
        <begin position="68"/>
        <end position="88"/>
    </location>
</feature>
<dbReference type="InterPro" id="IPR006750">
    <property type="entry name" value="YdcZ"/>
</dbReference>
<dbReference type="Proteomes" id="UP000095558">
    <property type="component" value="Unassembled WGS sequence"/>
</dbReference>
<dbReference type="OrthoDB" id="1654616at2"/>
<reference evidence="2 3" key="1">
    <citation type="submission" date="2015-09" db="EMBL/GenBank/DDBJ databases">
        <authorList>
            <consortium name="Pathogen Informatics"/>
        </authorList>
    </citation>
    <scope>NUCLEOTIDE SEQUENCE [LARGE SCALE GENOMIC DNA]</scope>
    <source>
        <strain evidence="2 3">2789STDY5834855</strain>
    </source>
</reference>
<protein>
    <submittedName>
        <fullName evidence="2">Uncharacterized protein conserved in bacteria</fullName>
    </submittedName>
</protein>
<evidence type="ECO:0000256" key="1">
    <source>
        <dbReference type="SAM" id="Phobius"/>
    </source>
</evidence>
<dbReference type="AlphaFoldDB" id="A0A174GJ42"/>
<dbReference type="RefSeq" id="WP_042395055.1">
    <property type="nucleotide sequence ID" value="NZ_CYYT01000024.1"/>
</dbReference>
<sequence>MLMILLAVFGGVLTTLSMIVSSTLGKKIGLIQSTIIHYIGGLIGGVFILIGMGSTSAPSILDMSKMPLYIFFGGIMGVIVVYTSNIVIPKIPVVYSTLLMFSGQMLCAIVIDAIVMGDFSWQKLLGAIIVVLGIFYNSKVDEKEANKLKEKTDKLKEA</sequence>
<keyword evidence="1" id="KW-0812">Transmembrane</keyword>
<name>A0A174GJ42_9CLOT</name>
<dbReference type="PANTHER" id="PTHR34821:SF2">
    <property type="entry name" value="INNER MEMBRANE PROTEIN YDCZ"/>
    <property type="match status" value="1"/>
</dbReference>
<evidence type="ECO:0000313" key="2">
    <source>
        <dbReference type="EMBL" id="CUO25317.1"/>
    </source>
</evidence>
<dbReference type="PANTHER" id="PTHR34821">
    <property type="entry name" value="INNER MEMBRANE PROTEIN YDCZ"/>
    <property type="match status" value="1"/>
</dbReference>
<feature type="transmembrane region" description="Helical" evidence="1">
    <location>
        <begin position="94"/>
        <end position="115"/>
    </location>
</feature>